<dbReference type="AlphaFoldDB" id="A0A4Z2HQV9"/>
<evidence type="ECO:0000313" key="3">
    <source>
        <dbReference type="Proteomes" id="UP000314294"/>
    </source>
</evidence>
<evidence type="ECO:0000313" key="2">
    <source>
        <dbReference type="EMBL" id="TNN67961.1"/>
    </source>
</evidence>
<comment type="caution">
    <text evidence="2">The sequence shown here is derived from an EMBL/GenBank/DDBJ whole genome shotgun (WGS) entry which is preliminary data.</text>
</comment>
<feature type="region of interest" description="Disordered" evidence="1">
    <location>
        <begin position="101"/>
        <end position="133"/>
    </location>
</feature>
<organism evidence="2 3">
    <name type="scientific">Liparis tanakae</name>
    <name type="common">Tanaka's snailfish</name>
    <dbReference type="NCBI Taxonomy" id="230148"/>
    <lineage>
        <taxon>Eukaryota</taxon>
        <taxon>Metazoa</taxon>
        <taxon>Chordata</taxon>
        <taxon>Craniata</taxon>
        <taxon>Vertebrata</taxon>
        <taxon>Euteleostomi</taxon>
        <taxon>Actinopterygii</taxon>
        <taxon>Neopterygii</taxon>
        <taxon>Teleostei</taxon>
        <taxon>Neoteleostei</taxon>
        <taxon>Acanthomorphata</taxon>
        <taxon>Eupercaria</taxon>
        <taxon>Perciformes</taxon>
        <taxon>Cottioidei</taxon>
        <taxon>Cottales</taxon>
        <taxon>Liparidae</taxon>
        <taxon>Liparis</taxon>
    </lineage>
</organism>
<dbReference type="EMBL" id="SRLO01000196">
    <property type="protein sequence ID" value="TNN67961.1"/>
    <property type="molecule type" value="Genomic_DNA"/>
</dbReference>
<gene>
    <name evidence="2" type="ORF">EYF80_021753</name>
</gene>
<dbReference type="Proteomes" id="UP000314294">
    <property type="component" value="Unassembled WGS sequence"/>
</dbReference>
<keyword evidence="3" id="KW-1185">Reference proteome</keyword>
<reference evidence="2 3" key="1">
    <citation type="submission" date="2019-03" db="EMBL/GenBank/DDBJ databases">
        <title>First draft genome of Liparis tanakae, snailfish: a comprehensive survey of snailfish specific genes.</title>
        <authorList>
            <person name="Kim W."/>
            <person name="Song I."/>
            <person name="Jeong J.-H."/>
            <person name="Kim D."/>
            <person name="Kim S."/>
            <person name="Ryu S."/>
            <person name="Song J.Y."/>
            <person name="Lee S.K."/>
        </authorList>
    </citation>
    <scope>NUCLEOTIDE SEQUENCE [LARGE SCALE GENOMIC DNA]</scope>
    <source>
        <tissue evidence="2">Muscle</tissue>
    </source>
</reference>
<protein>
    <submittedName>
        <fullName evidence="2">Uncharacterized protein</fullName>
    </submittedName>
</protein>
<sequence length="147" mass="16083">MDTRDAFSLAVAYGQHRTSECSVLTVGALTVGDNMQRSLASGKMLSCWMMMVLMISLTWAWQETWSRLSGVGMSVGPKHMARLGHGKCINPGGDLHRRLCSSADTEEEKEDEKESWGQEWRDERSSTVSSSGLAASCSVLDGDSCML</sequence>
<proteinExistence type="predicted"/>
<accession>A0A4Z2HQV9</accession>
<feature type="compositionally biased region" description="Basic and acidic residues" evidence="1">
    <location>
        <begin position="112"/>
        <end position="125"/>
    </location>
</feature>
<evidence type="ECO:0000256" key="1">
    <source>
        <dbReference type="SAM" id="MobiDB-lite"/>
    </source>
</evidence>
<name>A0A4Z2HQV9_9TELE</name>